<dbReference type="AlphaFoldDB" id="A0A0C2MWF5"/>
<evidence type="ECO:0000313" key="4">
    <source>
        <dbReference type="EMBL" id="KII65952.1"/>
    </source>
</evidence>
<evidence type="ECO:0000313" key="5">
    <source>
        <dbReference type="Proteomes" id="UP000031668"/>
    </source>
</evidence>
<keyword evidence="2" id="KW-0238">DNA-binding</keyword>
<dbReference type="GO" id="GO:0032422">
    <property type="term" value="F:purine-rich negative regulatory element binding"/>
    <property type="evidence" value="ECO:0007669"/>
    <property type="project" value="InterPro"/>
</dbReference>
<feature type="region of interest" description="Disordered" evidence="3">
    <location>
        <begin position="168"/>
        <end position="214"/>
    </location>
</feature>
<dbReference type="InterPro" id="IPR006628">
    <property type="entry name" value="PUR-bd_fam"/>
</dbReference>
<reference evidence="4 5" key="1">
    <citation type="journal article" date="2014" name="Genome Biol. Evol.">
        <title>The genome of the myxosporean Thelohanellus kitauei shows adaptations to nutrient acquisition within its fish host.</title>
        <authorList>
            <person name="Yang Y."/>
            <person name="Xiong J."/>
            <person name="Zhou Z."/>
            <person name="Huo F."/>
            <person name="Miao W."/>
            <person name="Ran C."/>
            <person name="Liu Y."/>
            <person name="Zhang J."/>
            <person name="Feng J."/>
            <person name="Wang M."/>
            <person name="Wang M."/>
            <person name="Wang L."/>
            <person name="Yao B."/>
        </authorList>
    </citation>
    <scope>NUCLEOTIDE SEQUENCE [LARGE SCALE GENOMIC DNA]</scope>
    <source>
        <strain evidence="4">Wuqing</strain>
    </source>
</reference>
<dbReference type="EMBL" id="JWZT01003648">
    <property type="protein sequence ID" value="KII65952.1"/>
    <property type="molecule type" value="Genomic_DNA"/>
</dbReference>
<dbReference type="PANTHER" id="PTHR12611:SF0">
    <property type="entry name" value="PURINE-RICH BINDING PROTEIN-ALPHA, ISOFORM B"/>
    <property type="match status" value="1"/>
</dbReference>
<protein>
    <submittedName>
        <fullName evidence="4">Uncharacterized protein</fullName>
    </submittedName>
</protein>
<feature type="compositionally biased region" description="Polar residues" evidence="3">
    <location>
        <begin position="201"/>
        <end position="214"/>
    </location>
</feature>
<evidence type="ECO:0000256" key="3">
    <source>
        <dbReference type="SAM" id="MobiDB-lite"/>
    </source>
</evidence>
<dbReference type="Proteomes" id="UP000031668">
    <property type="component" value="Unassembled WGS sequence"/>
</dbReference>
<dbReference type="OrthoDB" id="6022343at2759"/>
<sequence>MSEQTQVAQVENKPYQPKSEDLVKKLLHIPGICDYHVIMKQSKESRFFCITEMKESARKNRIIVPMDHCLEFLAKLYDVLKFGSEYPSKAPAKAGNEDSRFAFTVSMHTEAGRRYYFDVIDNESVLNLKMSYIYDDRRDSILIDLGSLVAFVGVIEMFQKDYPSITGKDDFHPHRNRRFDKRRGSPRRGSRFNNRGFYNRDSAQSSTRPRQNYNFRPNFEESAERKKSHALKVCSDPAPYQFTNNAKKYMFEIVEGDNTFMRITEAIGDSRKSTLHVPIDCLKQVQSVLAEMNDRFSAARSADATAVKS</sequence>
<evidence type="ECO:0000256" key="1">
    <source>
        <dbReference type="ARBA" id="ARBA00009251"/>
    </source>
</evidence>
<organism evidence="4 5">
    <name type="scientific">Thelohanellus kitauei</name>
    <name type="common">Myxosporean</name>
    <dbReference type="NCBI Taxonomy" id="669202"/>
    <lineage>
        <taxon>Eukaryota</taxon>
        <taxon>Metazoa</taxon>
        <taxon>Cnidaria</taxon>
        <taxon>Myxozoa</taxon>
        <taxon>Myxosporea</taxon>
        <taxon>Bivalvulida</taxon>
        <taxon>Platysporina</taxon>
        <taxon>Myxobolidae</taxon>
        <taxon>Thelohanellus</taxon>
    </lineage>
</organism>
<dbReference type="GO" id="GO:0000981">
    <property type="term" value="F:DNA-binding transcription factor activity, RNA polymerase II-specific"/>
    <property type="evidence" value="ECO:0007669"/>
    <property type="project" value="TreeGrafter"/>
</dbReference>
<dbReference type="PANTHER" id="PTHR12611">
    <property type="entry name" value="PUR-TRANSCRIPTIONAL ACTIVATOR"/>
    <property type="match status" value="1"/>
</dbReference>
<proteinExistence type="inferred from homology"/>
<evidence type="ECO:0000256" key="2">
    <source>
        <dbReference type="ARBA" id="ARBA00023125"/>
    </source>
</evidence>
<dbReference type="Gene3D" id="3.10.450.700">
    <property type="match status" value="1"/>
</dbReference>
<comment type="similarity">
    <text evidence="1">Belongs to the PUR DNA-binding protein family.</text>
</comment>
<gene>
    <name evidence="4" type="ORF">RF11_14893</name>
</gene>
<dbReference type="GO" id="GO:0000977">
    <property type="term" value="F:RNA polymerase II transcription regulatory region sequence-specific DNA binding"/>
    <property type="evidence" value="ECO:0007669"/>
    <property type="project" value="InterPro"/>
</dbReference>
<accession>A0A0C2MWF5</accession>
<name>A0A0C2MWF5_THEKT</name>
<feature type="compositionally biased region" description="Basic residues" evidence="3">
    <location>
        <begin position="174"/>
        <end position="190"/>
    </location>
</feature>
<dbReference type="GO" id="GO:0005634">
    <property type="term" value="C:nucleus"/>
    <property type="evidence" value="ECO:0007669"/>
    <property type="project" value="TreeGrafter"/>
</dbReference>
<dbReference type="Gene3D" id="3.30.2450.30">
    <property type="match status" value="1"/>
</dbReference>
<comment type="caution">
    <text evidence="4">The sequence shown here is derived from an EMBL/GenBank/DDBJ whole genome shotgun (WGS) entry which is preliminary data.</text>
</comment>
<keyword evidence="5" id="KW-1185">Reference proteome</keyword>
<dbReference type="Pfam" id="PF04845">
    <property type="entry name" value="PurA"/>
    <property type="match status" value="1"/>
</dbReference>